<gene>
    <name evidence="2" type="ORF">KPC_0586</name>
</gene>
<feature type="chain" id="PRO_5015681105" evidence="1">
    <location>
        <begin position="24"/>
        <end position="180"/>
    </location>
</feature>
<protein>
    <submittedName>
        <fullName evidence="2">Uncharacterized protein</fullName>
    </submittedName>
</protein>
<sequence length="180" mass="19300">MKLTKKTLGLALLASAASTVVLANELPNKIVQEAKAVVPVTKTQVISTIDGQNPVRTTDTTVLDIKNKGKDIVAHDIKSIDNKAEFSKKKLAKPHVKKKSVTVPTSKIEEKKTLTQDGEVIATTKHVDATGVKFQKGQAPEKKELELGQIQEANKGSVTRAVVSTDGTPTKDVVVLKEAN</sequence>
<accession>A0A2U3MVE4</accession>
<keyword evidence="3" id="KW-1185">Reference proteome</keyword>
<dbReference type="AlphaFoldDB" id="A0A2U3MVE4"/>
<name>A0A2U3MVE4_9GAMM</name>
<organism evidence="2 3">
    <name type="scientific">Acinetobacter stercoris</name>
    <dbReference type="NCBI Taxonomy" id="2126983"/>
    <lineage>
        <taxon>Bacteria</taxon>
        <taxon>Pseudomonadati</taxon>
        <taxon>Pseudomonadota</taxon>
        <taxon>Gammaproteobacteria</taxon>
        <taxon>Moraxellales</taxon>
        <taxon>Moraxellaceae</taxon>
        <taxon>Acinetobacter</taxon>
    </lineage>
</organism>
<keyword evidence="1" id="KW-0732">Signal</keyword>
<evidence type="ECO:0000256" key="1">
    <source>
        <dbReference type="SAM" id="SignalP"/>
    </source>
</evidence>
<evidence type="ECO:0000313" key="2">
    <source>
        <dbReference type="EMBL" id="SPL69408.1"/>
    </source>
</evidence>
<proteinExistence type="predicted"/>
<dbReference type="RefSeq" id="WP_121972945.1">
    <property type="nucleotide sequence ID" value="NZ_OOGT01000016.1"/>
</dbReference>
<dbReference type="OrthoDB" id="6711689at2"/>
<dbReference type="EMBL" id="OOGT01000016">
    <property type="protein sequence ID" value="SPL69408.1"/>
    <property type="molecule type" value="Genomic_DNA"/>
</dbReference>
<evidence type="ECO:0000313" key="3">
    <source>
        <dbReference type="Proteomes" id="UP000245974"/>
    </source>
</evidence>
<reference evidence="3" key="1">
    <citation type="submission" date="2018-03" db="EMBL/GenBank/DDBJ databases">
        <authorList>
            <person name="Blom J."/>
        </authorList>
    </citation>
    <scope>NUCLEOTIDE SEQUENCE [LARGE SCALE GENOMIC DNA]</scope>
    <source>
        <strain evidence="3">KPC-SM-21</strain>
    </source>
</reference>
<dbReference type="InParanoid" id="A0A2U3MVE4"/>
<dbReference type="Proteomes" id="UP000245974">
    <property type="component" value="Unassembled WGS sequence"/>
</dbReference>
<feature type="signal peptide" evidence="1">
    <location>
        <begin position="1"/>
        <end position="23"/>
    </location>
</feature>